<dbReference type="PANTHER" id="PTHR36423:SF2">
    <property type="entry name" value="AFR070WP"/>
    <property type="match status" value="1"/>
</dbReference>
<dbReference type="PANTHER" id="PTHR36423">
    <property type="entry name" value="AFR070WP"/>
    <property type="match status" value="1"/>
</dbReference>
<protein>
    <submittedName>
        <fullName evidence="1">DOPA 4,5-dioxygenase family protein</fullName>
    </submittedName>
</protein>
<keyword evidence="2" id="KW-1185">Reference proteome</keyword>
<dbReference type="Proteomes" id="UP000810171">
    <property type="component" value="Unassembled WGS sequence"/>
</dbReference>
<organism evidence="1 2">
    <name type="scientific">Marinobacterium alkalitolerans</name>
    <dbReference type="NCBI Taxonomy" id="1542925"/>
    <lineage>
        <taxon>Bacteria</taxon>
        <taxon>Pseudomonadati</taxon>
        <taxon>Pseudomonadota</taxon>
        <taxon>Gammaproteobacteria</taxon>
        <taxon>Oceanospirillales</taxon>
        <taxon>Oceanospirillaceae</taxon>
        <taxon>Marinobacterium</taxon>
    </lineage>
</organism>
<comment type="caution">
    <text evidence="1">The sequence shown here is derived from an EMBL/GenBank/DDBJ whole genome shotgun (WGS) entry which is preliminary data.</text>
</comment>
<dbReference type="Pfam" id="PF08883">
    <property type="entry name" value="DOPA_dioxygen"/>
    <property type="match status" value="1"/>
</dbReference>
<dbReference type="EMBL" id="JACVEW010000010">
    <property type="protein sequence ID" value="MBP0048690.1"/>
    <property type="molecule type" value="Genomic_DNA"/>
</dbReference>
<proteinExistence type="predicted"/>
<gene>
    <name evidence="1" type="ORF">H9C73_08065</name>
</gene>
<reference evidence="1 2" key="1">
    <citation type="submission" date="2020-09" db="EMBL/GenBank/DDBJ databases">
        <authorList>
            <person name="Tanuku N.R.S."/>
        </authorList>
    </citation>
    <scope>NUCLEOTIDE SEQUENCE [LARGE SCALE GENOMIC DNA]</scope>
    <source>
        <strain evidence="1 2">AK62</strain>
    </source>
</reference>
<dbReference type="Gene3D" id="3.30.70.1240">
    <property type="entry name" value="DOPA-like domains"/>
    <property type="match status" value="1"/>
</dbReference>
<dbReference type="SUPFAM" id="SSF143410">
    <property type="entry name" value="DOPA-like"/>
    <property type="match status" value="1"/>
</dbReference>
<sequence length="121" mass="13959">MKTRAETYPVNQHRAYHAHIYFNEQSVNRVEALCATIQQQFGLKVGRIHQKCVGPHLRWSVQVVFNSGDFDRFIPWLDEARGDLSVLVHGLTGNEYRDHTDYAYWLGEPAPLDLSQFEAGK</sequence>
<dbReference type="InterPro" id="IPR023389">
    <property type="entry name" value="DOPA-like_sf"/>
</dbReference>
<accession>A0ABS3ZBJ5</accession>
<evidence type="ECO:0000313" key="1">
    <source>
        <dbReference type="EMBL" id="MBP0048690.1"/>
    </source>
</evidence>
<dbReference type="PIRSF" id="PIRSF028139">
    <property type="entry name" value="DOPA-diox_rel_Mll2280"/>
    <property type="match status" value="1"/>
</dbReference>
<name>A0ABS3ZBJ5_9GAMM</name>
<dbReference type="InterPro" id="IPR014980">
    <property type="entry name" value="DOPA_dioxygen"/>
</dbReference>
<dbReference type="RefSeq" id="WP_209287302.1">
    <property type="nucleotide sequence ID" value="NZ_JACVEW010000010.1"/>
</dbReference>
<evidence type="ECO:0000313" key="2">
    <source>
        <dbReference type="Proteomes" id="UP000810171"/>
    </source>
</evidence>